<gene>
    <name evidence="8" type="ORF">E1269_12880</name>
</gene>
<feature type="region of interest" description="Disordered" evidence="6">
    <location>
        <begin position="297"/>
        <end position="337"/>
    </location>
</feature>
<evidence type="ECO:0000256" key="4">
    <source>
        <dbReference type="ARBA" id="ARBA00022989"/>
    </source>
</evidence>
<keyword evidence="2" id="KW-1003">Cell membrane</keyword>
<evidence type="ECO:0000313" key="8">
    <source>
        <dbReference type="EMBL" id="TDE09952.1"/>
    </source>
</evidence>
<dbReference type="InterPro" id="IPR001851">
    <property type="entry name" value="ABC_transp_permease"/>
</dbReference>
<dbReference type="GO" id="GO:0005886">
    <property type="term" value="C:plasma membrane"/>
    <property type="evidence" value="ECO:0007669"/>
    <property type="project" value="UniProtKB-SubCell"/>
</dbReference>
<keyword evidence="3 7" id="KW-0812">Transmembrane</keyword>
<evidence type="ECO:0000313" key="9">
    <source>
        <dbReference type="Proteomes" id="UP000294739"/>
    </source>
</evidence>
<dbReference type="AlphaFoldDB" id="A0A4R5D8Q5"/>
<proteinExistence type="predicted"/>
<comment type="subcellular location">
    <subcellularLocation>
        <location evidence="1">Cell membrane</location>
        <topology evidence="1">Multi-pass membrane protein</topology>
    </subcellularLocation>
</comment>
<dbReference type="InParanoid" id="A0A4R5D8Q5"/>
<feature type="transmembrane region" description="Helical" evidence="7">
    <location>
        <begin position="197"/>
        <end position="217"/>
    </location>
</feature>
<evidence type="ECO:0000256" key="7">
    <source>
        <dbReference type="SAM" id="Phobius"/>
    </source>
</evidence>
<keyword evidence="9" id="KW-1185">Reference proteome</keyword>
<evidence type="ECO:0000256" key="2">
    <source>
        <dbReference type="ARBA" id="ARBA00022475"/>
    </source>
</evidence>
<accession>A0A4R5D8Q5</accession>
<name>A0A4R5D8Q5_9ACTN</name>
<dbReference type="GO" id="GO:0022857">
    <property type="term" value="F:transmembrane transporter activity"/>
    <property type="evidence" value="ECO:0007669"/>
    <property type="project" value="InterPro"/>
</dbReference>
<feature type="compositionally biased region" description="Low complexity" evidence="6">
    <location>
        <begin position="304"/>
        <end position="319"/>
    </location>
</feature>
<keyword evidence="5 7" id="KW-0472">Membrane</keyword>
<dbReference type="OrthoDB" id="9808136at2"/>
<evidence type="ECO:0000256" key="6">
    <source>
        <dbReference type="SAM" id="MobiDB-lite"/>
    </source>
</evidence>
<evidence type="ECO:0000256" key="3">
    <source>
        <dbReference type="ARBA" id="ARBA00022692"/>
    </source>
</evidence>
<keyword evidence="4 7" id="KW-1133">Transmembrane helix</keyword>
<feature type="transmembrane region" description="Helical" evidence="7">
    <location>
        <begin position="229"/>
        <end position="262"/>
    </location>
</feature>
<evidence type="ECO:0000256" key="5">
    <source>
        <dbReference type="ARBA" id="ARBA00023136"/>
    </source>
</evidence>
<feature type="transmembrane region" description="Helical" evidence="7">
    <location>
        <begin position="24"/>
        <end position="45"/>
    </location>
</feature>
<dbReference type="Pfam" id="PF02653">
    <property type="entry name" value="BPD_transp_2"/>
    <property type="match status" value="1"/>
</dbReference>
<protein>
    <submittedName>
        <fullName evidence="8">Ribose ABC transporter permease</fullName>
    </submittedName>
</protein>
<organism evidence="8 9">
    <name type="scientific">Jiangella asiatica</name>
    <dbReference type="NCBI Taxonomy" id="2530372"/>
    <lineage>
        <taxon>Bacteria</taxon>
        <taxon>Bacillati</taxon>
        <taxon>Actinomycetota</taxon>
        <taxon>Actinomycetes</taxon>
        <taxon>Jiangellales</taxon>
        <taxon>Jiangellaceae</taxon>
        <taxon>Jiangella</taxon>
    </lineage>
</organism>
<dbReference type="Proteomes" id="UP000294739">
    <property type="component" value="Unassembled WGS sequence"/>
</dbReference>
<comment type="caution">
    <text evidence="8">The sequence shown here is derived from an EMBL/GenBank/DDBJ whole genome shotgun (WGS) entry which is preliminary data.</text>
</comment>
<sequence length="337" mass="33192">MLALAALVVSLSIASPYFLTTNNVLNIGVAVALVGVVAAGSTLVMIAGGLDVSVGSTVALAGVSAASVLSSTSSVALAIAAGVVVGGLAGLFNGLIITKLNINPLIATLGTLSVYRGLTFIVSDGVAIGVTEAPFLDIGSGRLAGIPNPLVILLVVFAVLAVVLHATDIGRNVYAIGGNAEAARLAGIRVDRYRTGLYTLNGLLAGLAGVVLTARLGSAQPLAGAGLELDAIAAVVLGGVALAGGIGTIGGTVLGVLVLGVLNNGLTILAIDSFYQYVARGGVLLVAVALDQAGQARRERARARSTPPASARAPSSTDPPGDDGDADRTRAPHLTGG</sequence>
<reference evidence="8 9" key="1">
    <citation type="submission" date="2019-03" db="EMBL/GenBank/DDBJ databases">
        <title>Draft genome sequences of novel Actinobacteria.</title>
        <authorList>
            <person name="Sahin N."/>
            <person name="Ay H."/>
            <person name="Saygin H."/>
        </authorList>
    </citation>
    <scope>NUCLEOTIDE SEQUENCE [LARGE SCALE GENOMIC DNA]</scope>
    <source>
        <strain evidence="8 9">5K138</strain>
    </source>
</reference>
<dbReference type="EMBL" id="SMKZ01000016">
    <property type="protein sequence ID" value="TDE09952.1"/>
    <property type="molecule type" value="Genomic_DNA"/>
</dbReference>
<dbReference type="CDD" id="cd06579">
    <property type="entry name" value="TM_PBP1_transp_AraH_like"/>
    <property type="match status" value="1"/>
</dbReference>
<dbReference type="PANTHER" id="PTHR32196">
    <property type="entry name" value="ABC TRANSPORTER PERMEASE PROTEIN YPHD-RELATED-RELATED"/>
    <property type="match status" value="1"/>
</dbReference>
<feature type="transmembrane region" description="Helical" evidence="7">
    <location>
        <begin position="150"/>
        <end position="167"/>
    </location>
</feature>
<feature type="transmembrane region" description="Helical" evidence="7">
    <location>
        <begin position="75"/>
        <end position="96"/>
    </location>
</feature>
<evidence type="ECO:0000256" key="1">
    <source>
        <dbReference type="ARBA" id="ARBA00004651"/>
    </source>
</evidence>